<evidence type="ECO:0000256" key="6">
    <source>
        <dbReference type="ARBA" id="ARBA00022840"/>
    </source>
</evidence>
<evidence type="ECO:0000259" key="9">
    <source>
        <dbReference type="PROSITE" id="PS50011"/>
    </source>
</evidence>
<sequence>MIHLPRRTFSPLCRVSSFYFVPKTRFFATLEQTTKFEEEQLPHYDANVYYPVHIGHLLHQRYQVLSKLCFGATSTVWFAMDLQEHNYVALKICISSSRPNREVEVLRHLAAIEIEHTGSVFIRTMKDTFEVEEPTGRHQCLVQEPLLASLADLRGLLKDRRLPEQVVKTAMQQVFAGLDYLHTQSHVVHTDLQATNILFTCEDPTIFEDWERVEQEDPSPCKVDGNRVIYQSREFNLLQNMRGVGRCVIADLGAARIGLVHEGFIQPRLYRAPEVTLCMPWGPPADIWNAGVLVCGLSNSVTDCCHHCGHDMLAEMIAFMGAPPSDFLERADETLTYWNMEGQWRSFADIPSYGLEDIEVCLEGENKQSFIRFMRKMLQWKPEHRSTASELLQDEWLNTE</sequence>
<dbReference type="SUPFAM" id="SSF56112">
    <property type="entry name" value="Protein kinase-like (PK-like)"/>
    <property type="match status" value="1"/>
</dbReference>
<dbReference type="GO" id="GO:0050684">
    <property type="term" value="P:regulation of mRNA processing"/>
    <property type="evidence" value="ECO:0007669"/>
    <property type="project" value="TreeGrafter"/>
</dbReference>
<comment type="catalytic activity">
    <reaction evidence="8">
        <text>L-seryl-[protein] + ATP = O-phospho-L-seryl-[protein] + ADP + H(+)</text>
        <dbReference type="Rhea" id="RHEA:17989"/>
        <dbReference type="Rhea" id="RHEA-COMP:9863"/>
        <dbReference type="Rhea" id="RHEA-COMP:11604"/>
        <dbReference type="ChEBI" id="CHEBI:15378"/>
        <dbReference type="ChEBI" id="CHEBI:29999"/>
        <dbReference type="ChEBI" id="CHEBI:30616"/>
        <dbReference type="ChEBI" id="CHEBI:83421"/>
        <dbReference type="ChEBI" id="CHEBI:456216"/>
        <dbReference type="EC" id="2.7.11.1"/>
    </reaction>
</comment>
<evidence type="ECO:0000256" key="8">
    <source>
        <dbReference type="ARBA" id="ARBA00048679"/>
    </source>
</evidence>
<dbReference type="Proteomes" id="UP000800235">
    <property type="component" value="Unassembled WGS sequence"/>
</dbReference>
<keyword evidence="11" id="KW-1185">Reference proteome</keyword>
<dbReference type="PROSITE" id="PS50011">
    <property type="entry name" value="PROTEIN_KINASE_DOM"/>
    <property type="match status" value="1"/>
</dbReference>
<dbReference type="PANTHER" id="PTHR47634">
    <property type="entry name" value="PROTEIN KINASE DOMAIN-CONTAINING PROTEIN-RELATED"/>
    <property type="match status" value="1"/>
</dbReference>
<dbReference type="EC" id="2.7.11.1" evidence="1"/>
<proteinExistence type="predicted"/>
<dbReference type="InterPro" id="IPR051334">
    <property type="entry name" value="SRPK"/>
</dbReference>
<gene>
    <name evidence="10" type="ORF">EJ08DRAFT_711356</name>
</gene>
<keyword evidence="4" id="KW-0547">Nucleotide-binding</keyword>
<evidence type="ECO:0000256" key="2">
    <source>
        <dbReference type="ARBA" id="ARBA00022527"/>
    </source>
</evidence>
<dbReference type="SMART" id="SM00220">
    <property type="entry name" value="S_TKc"/>
    <property type="match status" value="1"/>
</dbReference>
<evidence type="ECO:0000256" key="3">
    <source>
        <dbReference type="ARBA" id="ARBA00022679"/>
    </source>
</evidence>
<accession>A0A9P4P474</accession>
<evidence type="ECO:0000256" key="1">
    <source>
        <dbReference type="ARBA" id="ARBA00012513"/>
    </source>
</evidence>
<organism evidence="10 11">
    <name type="scientific">Tothia fuscella</name>
    <dbReference type="NCBI Taxonomy" id="1048955"/>
    <lineage>
        <taxon>Eukaryota</taxon>
        <taxon>Fungi</taxon>
        <taxon>Dikarya</taxon>
        <taxon>Ascomycota</taxon>
        <taxon>Pezizomycotina</taxon>
        <taxon>Dothideomycetes</taxon>
        <taxon>Pleosporomycetidae</taxon>
        <taxon>Venturiales</taxon>
        <taxon>Cylindrosympodiaceae</taxon>
        <taxon>Tothia</taxon>
    </lineage>
</organism>
<reference evidence="10" key="1">
    <citation type="journal article" date="2020" name="Stud. Mycol.">
        <title>101 Dothideomycetes genomes: a test case for predicting lifestyles and emergence of pathogens.</title>
        <authorList>
            <person name="Haridas S."/>
            <person name="Albert R."/>
            <person name="Binder M."/>
            <person name="Bloem J."/>
            <person name="Labutti K."/>
            <person name="Salamov A."/>
            <person name="Andreopoulos B."/>
            <person name="Baker S."/>
            <person name="Barry K."/>
            <person name="Bills G."/>
            <person name="Bluhm B."/>
            <person name="Cannon C."/>
            <person name="Castanera R."/>
            <person name="Culley D."/>
            <person name="Daum C."/>
            <person name="Ezra D."/>
            <person name="Gonzalez J."/>
            <person name="Henrissat B."/>
            <person name="Kuo A."/>
            <person name="Liang C."/>
            <person name="Lipzen A."/>
            <person name="Lutzoni F."/>
            <person name="Magnuson J."/>
            <person name="Mondo S."/>
            <person name="Nolan M."/>
            <person name="Ohm R."/>
            <person name="Pangilinan J."/>
            <person name="Park H.-J."/>
            <person name="Ramirez L."/>
            <person name="Alfaro M."/>
            <person name="Sun H."/>
            <person name="Tritt A."/>
            <person name="Yoshinaga Y."/>
            <person name="Zwiers L.-H."/>
            <person name="Turgeon B."/>
            <person name="Goodwin S."/>
            <person name="Spatafora J."/>
            <person name="Crous P."/>
            <person name="Grigoriev I."/>
        </authorList>
    </citation>
    <scope>NUCLEOTIDE SEQUENCE</scope>
    <source>
        <strain evidence="10">CBS 130266</strain>
    </source>
</reference>
<evidence type="ECO:0000313" key="10">
    <source>
        <dbReference type="EMBL" id="KAF2436428.1"/>
    </source>
</evidence>
<keyword evidence="3" id="KW-0808">Transferase</keyword>
<dbReference type="OrthoDB" id="5979581at2759"/>
<dbReference type="Pfam" id="PF00069">
    <property type="entry name" value="Pkinase"/>
    <property type="match status" value="2"/>
</dbReference>
<dbReference type="InterPro" id="IPR011009">
    <property type="entry name" value="Kinase-like_dom_sf"/>
</dbReference>
<keyword evidence="6" id="KW-0067">ATP-binding</keyword>
<dbReference type="AlphaFoldDB" id="A0A9P4P474"/>
<keyword evidence="2" id="KW-0723">Serine/threonine-protein kinase</keyword>
<dbReference type="Gene3D" id="1.10.510.10">
    <property type="entry name" value="Transferase(Phosphotransferase) domain 1"/>
    <property type="match status" value="1"/>
</dbReference>
<comment type="catalytic activity">
    <reaction evidence="7">
        <text>L-threonyl-[protein] + ATP = O-phospho-L-threonyl-[protein] + ADP + H(+)</text>
        <dbReference type="Rhea" id="RHEA:46608"/>
        <dbReference type="Rhea" id="RHEA-COMP:11060"/>
        <dbReference type="Rhea" id="RHEA-COMP:11605"/>
        <dbReference type="ChEBI" id="CHEBI:15378"/>
        <dbReference type="ChEBI" id="CHEBI:30013"/>
        <dbReference type="ChEBI" id="CHEBI:30616"/>
        <dbReference type="ChEBI" id="CHEBI:61977"/>
        <dbReference type="ChEBI" id="CHEBI:456216"/>
        <dbReference type="EC" id="2.7.11.1"/>
    </reaction>
</comment>
<dbReference type="GO" id="GO:0005524">
    <property type="term" value="F:ATP binding"/>
    <property type="evidence" value="ECO:0007669"/>
    <property type="project" value="UniProtKB-KW"/>
</dbReference>
<dbReference type="PANTHER" id="PTHR47634:SF9">
    <property type="entry name" value="PROTEIN KINASE DOMAIN-CONTAINING PROTEIN-RELATED"/>
    <property type="match status" value="1"/>
</dbReference>
<evidence type="ECO:0000256" key="4">
    <source>
        <dbReference type="ARBA" id="ARBA00022741"/>
    </source>
</evidence>
<keyword evidence="5 10" id="KW-0418">Kinase</keyword>
<protein>
    <recommendedName>
        <fullName evidence="1">non-specific serine/threonine protein kinase</fullName>
        <ecNumber evidence="1">2.7.11.1</ecNumber>
    </recommendedName>
</protein>
<evidence type="ECO:0000313" key="11">
    <source>
        <dbReference type="Proteomes" id="UP000800235"/>
    </source>
</evidence>
<dbReference type="EMBL" id="MU007010">
    <property type="protein sequence ID" value="KAF2436428.1"/>
    <property type="molecule type" value="Genomic_DNA"/>
</dbReference>
<dbReference type="GO" id="GO:0004674">
    <property type="term" value="F:protein serine/threonine kinase activity"/>
    <property type="evidence" value="ECO:0007669"/>
    <property type="project" value="UniProtKB-KW"/>
</dbReference>
<feature type="domain" description="Protein kinase" evidence="9">
    <location>
        <begin position="62"/>
        <end position="397"/>
    </location>
</feature>
<dbReference type="GO" id="GO:0000245">
    <property type="term" value="P:spliceosomal complex assembly"/>
    <property type="evidence" value="ECO:0007669"/>
    <property type="project" value="TreeGrafter"/>
</dbReference>
<evidence type="ECO:0000256" key="7">
    <source>
        <dbReference type="ARBA" id="ARBA00047899"/>
    </source>
</evidence>
<dbReference type="InterPro" id="IPR000719">
    <property type="entry name" value="Prot_kinase_dom"/>
</dbReference>
<dbReference type="Gene3D" id="3.30.200.20">
    <property type="entry name" value="Phosphorylase Kinase, domain 1"/>
    <property type="match status" value="1"/>
</dbReference>
<name>A0A9P4P474_9PEZI</name>
<evidence type="ECO:0000256" key="5">
    <source>
        <dbReference type="ARBA" id="ARBA00022777"/>
    </source>
</evidence>
<comment type="caution">
    <text evidence="10">The sequence shown here is derived from an EMBL/GenBank/DDBJ whole genome shotgun (WGS) entry which is preliminary data.</text>
</comment>